<reference evidence="1 2" key="1">
    <citation type="submission" date="2019-02" db="EMBL/GenBank/DDBJ databases">
        <title>Deep-cultivation of Planctomycetes and their phenomic and genomic characterization uncovers novel biology.</title>
        <authorList>
            <person name="Wiegand S."/>
            <person name="Jogler M."/>
            <person name="Boedeker C."/>
            <person name="Pinto D."/>
            <person name="Vollmers J."/>
            <person name="Rivas-Marin E."/>
            <person name="Kohn T."/>
            <person name="Peeters S.H."/>
            <person name="Heuer A."/>
            <person name="Rast P."/>
            <person name="Oberbeckmann S."/>
            <person name="Bunk B."/>
            <person name="Jeske O."/>
            <person name="Meyerdierks A."/>
            <person name="Storesund J.E."/>
            <person name="Kallscheuer N."/>
            <person name="Luecker S."/>
            <person name="Lage O.M."/>
            <person name="Pohl T."/>
            <person name="Merkel B.J."/>
            <person name="Hornburger P."/>
            <person name="Mueller R.-W."/>
            <person name="Bruemmer F."/>
            <person name="Labrenz M."/>
            <person name="Spormann A.M."/>
            <person name="Op Den Camp H."/>
            <person name="Overmann J."/>
            <person name="Amann R."/>
            <person name="Jetten M.S.M."/>
            <person name="Mascher T."/>
            <person name="Medema M.H."/>
            <person name="Devos D.P."/>
            <person name="Kaster A.-K."/>
            <person name="Ovreas L."/>
            <person name="Rohde M."/>
            <person name="Galperin M.Y."/>
            <person name="Jogler C."/>
        </authorList>
    </citation>
    <scope>NUCLEOTIDE SEQUENCE [LARGE SCALE GENOMIC DNA]</scope>
    <source>
        <strain evidence="1 2">Pla52n</strain>
    </source>
</reference>
<evidence type="ECO:0000313" key="1">
    <source>
        <dbReference type="EMBL" id="TWT92007.1"/>
    </source>
</evidence>
<name>A0A5C5ZYH8_9BACT</name>
<organism evidence="1 2">
    <name type="scientific">Stieleria varia</name>
    <dbReference type="NCBI Taxonomy" id="2528005"/>
    <lineage>
        <taxon>Bacteria</taxon>
        <taxon>Pseudomonadati</taxon>
        <taxon>Planctomycetota</taxon>
        <taxon>Planctomycetia</taxon>
        <taxon>Pirellulales</taxon>
        <taxon>Pirellulaceae</taxon>
        <taxon>Stieleria</taxon>
    </lineage>
</organism>
<gene>
    <name evidence="1" type="ORF">Pla52n_64800</name>
</gene>
<dbReference type="InterPro" id="IPR011989">
    <property type="entry name" value="ARM-like"/>
</dbReference>
<accession>A0A5C5ZYH8</accession>
<dbReference type="InterPro" id="IPR004155">
    <property type="entry name" value="PBS_lyase_HEAT"/>
</dbReference>
<proteinExistence type="predicted"/>
<dbReference type="EMBL" id="SJPN01000013">
    <property type="protein sequence ID" value="TWT92007.1"/>
    <property type="molecule type" value="Genomic_DNA"/>
</dbReference>
<dbReference type="AlphaFoldDB" id="A0A5C5ZYH8"/>
<dbReference type="Gene3D" id="1.25.10.10">
    <property type="entry name" value="Leucine-rich Repeat Variant"/>
    <property type="match status" value="3"/>
</dbReference>
<evidence type="ECO:0000313" key="2">
    <source>
        <dbReference type="Proteomes" id="UP000320176"/>
    </source>
</evidence>
<dbReference type="SMART" id="SM00567">
    <property type="entry name" value="EZ_HEAT"/>
    <property type="match status" value="3"/>
</dbReference>
<dbReference type="Pfam" id="PF03130">
    <property type="entry name" value="HEAT_PBS"/>
    <property type="match status" value="1"/>
</dbReference>
<sequence>MATDPSRLMRFLISLTTITSRASVLRCTVTLLTAGWIICGAGDITHLSAADPFARYEMQMYHRPELPTQQQRERFPEGIVELWAKALQRPDPQLQRMMVDQIADAYRRGMPGLESFIPTMVELAEKPDQSLDVVRAVAQTLITMEAKDHTDRLARWAVRYGLPIGKHVEPVLAQWQSTAMREQWIARINQSANNDSELLLAINGAGAIGLDSVVNQLTQWVIDESQSPSIRMAAARALASIDHEGVAATAGQILQGTRQNPMLDEILAVELLRKQTDKQLIPLLSRLADSKTSAVQAGALQILIAIDPELIDPYVDSAILSPDVNLRWVCVQGIAQAPQSNRMVQLARLLDDLNPTLRRDVASLLVQLADDEILSDEIIAGTKAVLNENSWRGCEQACVVMANLDHKAAGVRIVELLPHPRGEVRVASAWALSQLGVETLMPDMVEHGEEVLQKFKDGTFTNLMPGYVEQMAHLFIAFGKQGYRPARGLMSKYMPKDYSLGTHARAAACWALGMIYEGELDKDLVKTMEDQLLDSESMFPEEVPVRRMAAIGLGRMNAESAIPSLRKYLKGYGEVPLGCHWALNKMLGEPIPTIPDSIVEIDGWILSPAK</sequence>
<comment type="caution">
    <text evidence="1">The sequence shown here is derived from an EMBL/GenBank/DDBJ whole genome shotgun (WGS) entry which is preliminary data.</text>
</comment>
<dbReference type="RefSeq" id="WP_146523386.1">
    <property type="nucleotide sequence ID" value="NZ_CP151726.1"/>
</dbReference>
<dbReference type="InterPro" id="IPR016024">
    <property type="entry name" value="ARM-type_fold"/>
</dbReference>
<dbReference type="Proteomes" id="UP000320176">
    <property type="component" value="Unassembled WGS sequence"/>
</dbReference>
<protein>
    <submittedName>
        <fullName evidence="1">HEAT repeat protein</fullName>
    </submittedName>
</protein>
<dbReference type="OrthoDB" id="280208at2"/>
<dbReference type="SUPFAM" id="SSF48371">
    <property type="entry name" value="ARM repeat"/>
    <property type="match status" value="1"/>
</dbReference>
<keyword evidence="2" id="KW-1185">Reference proteome</keyword>